<feature type="transmembrane region" description="Helical" evidence="10">
    <location>
        <begin position="164"/>
        <end position="181"/>
    </location>
</feature>
<dbReference type="GO" id="GO:0022841">
    <property type="term" value="F:potassium ion leak channel activity"/>
    <property type="evidence" value="ECO:0007669"/>
    <property type="project" value="TreeGrafter"/>
</dbReference>
<dbReference type="InterPro" id="IPR003280">
    <property type="entry name" value="2pore_dom_K_chnl"/>
</dbReference>
<evidence type="ECO:0000313" key="13">
    <source>
        <dbReference type="Proteomes" id="UP001487740"/>
    </source>
</evidence>
<keyword evidence="7 8" id="KW-0407">Ion channel</keyword>
<dbReference type="InterPro" id="IPR013099">
    <property type="entry name" value="K_chnl_dom"/>
</dbReference>
<protein>
    <recommendedName>
        <fullName evidence="11">Potassium channel domain-containing protein</fullName>
    </recommendedName>
</protein>
<evidence type="ECO:0000259" key="11">
    <source>
        <dbReference type="Pfam" id="PF07885"/>
    </source>
</evidence>
<feature type="transmembrane region" description="Helical" evidence="10">
    <location>
        <begin position="270"/>
        <end position="290"/>
    </location>
</feature>
<organism evidence="12 13">
    <name type="scientific">Scylla paramamosain</name>
    <name type="common">Mud crab</name>
    <dbReference type="NCBI Taxonomy" id="85552"/>
    <lineage>
        <taxon>Eukaryota</taxon>
        <taxon>Metazoa</taxon>
        <taxon>Ecdysozoa</taxon>
        <taxon>Arthropoda</taxon>
        <taxon>Crustacea</taxon>
        <taxon>Multicrustacea</taxon>
        <taxon>Malacostraca</taxon>
        <taxon>Eumalacostraca</taxon>
        <taxon>Eucarida</taxon>
        <taxon>Decapoda</taxon>
        <taxon>Pleocyemata</taxon>
        <taxon>Brachyura</taxon>
        <taxon>Eubrachyura</taxon>
        <taxon>Portunoidea</taxon>
        <taxon>Portunidae</taxon>
        <taxon>Portuninae</taxon>
        <taxon>Scylla</taxon>
    </lineage>
</organism>
<comment type="similarity">
    <text evidence="8">Belongs to the two pore domain potassium channel (TC 1.A.1.8) family.</text>
</comment>
<evidence type="ECO:0000256" key="4">
    <source>
        <dbReference type="ARBA" id="ARBA00022989"/>
    </source>
</evidence>
<evidence type="ECO:0000256" key="2">
    <source>
        <dbReference type="ARBA" id="ARBA00022448"/>
    </source>
</evidence>
<feature type="transmembrane region" description="Helical" evidence="10">
    <location>
        <begin position="187"/>
        <end position="207"/>
    </location>
</feature>
<dbReference type="GO" id="GO:0015271">
    <property type="term" value="F:outward rectifier potassium channel activity"/>
    <property type="evidence" value="ECO:0007669"/>
    <property type="project" value="TreeGrafter"/>
</dbReference>
<evidence type="ECO:0000256" key="3">
    <source>
        <dbReference type="ARBA" id="ARBA00022692"/>
    </source>
</evidence>
<dbReference type="SUPFAM" id="SSF81324">
    <property type="entry name" value="Voltage-gated potassium channels"/>
    <property type="match status" value="2"/>
</dbReference>
<keyword evidence="6 10" id="KW-0472">Membrane</keyword>
<evidence type="ECO:0000256" key="9">
    <source>
        <dbReference type="SAM" id="MobiDB-lite"/>
    </source>
</evidence>
<evidence type="ECO:0000256" key="1">
    <source>
        <dbReference type="ARBA" id="ARBA00004141"/>
    </source>
</evidence>
<sequence>MEKDKGRRISVRSIKKEAAKVRKSSWWRCGMSKGTFSGVKVTVFWVTYVLLGSLAFQYLEETTTVISSTKDHHNWARFKELAAGHTVVEELLELKESLLEICPESAMNRTFELLSDVASSVEVTQHNVTLMEHVELERVEASCGPALRIVEHLTERKTCSLVDAIYYTMTAVTTIGYGHIYPTTPAGRIFCVLYCLVGVPLTCILLAKSTDLLSSRMERVYITAKRRHRGMGNSLLYWVTTIYLSVGFLVFMLLPSLALTKLEPWTLEEALYLTFITLTTIGFGDFYPGYEEDAPYKEYQDLYKMGIVIWIMVALGYWFLLLNFLQKVLRKHVPRKLKKSLKKTRKFKKQSEFFQQLVSKGLDRTTTTTPPHQAFTNAIPYNKVVSQAGQQEVATKGGAGGDKDIGVVALMVEVADALTSDEARRPSINMAASGGRRESRAVAPITLAQLLDVRVAVRGEAIPSIRSFVATSPHPSSSALQDLLKQHKEPRDPEVTLPLREVLTLVSLIKSVEDQVGGGGGKLEGVLEGVLDDGMTSSTPSSPMSTATSCEPDYLPLIRARRKDGIVEEDNDDDDDDDDDDIDDDDDDEEDEEDDDEEEDEDEEDEEEDEEDEDEEEEMKRIDVEKGKRGGRFS</sequence>
<evidence type="ECO:0000256" key="5">
    <source>
        <dbReference type="ARBA" id="ARBA00023065"/>
    </source>
</evidence>
<dbReference type="PANTHER" id="PTHR11003">
    <property type="entry name" value="POTASSIUM CHANNEL, SUBFAMILY K"/>
    <property type="match status" value="1"/>
</dbReference>
<feature type="region of interest" description="Disordered" evidence="9">
    <location>
        <begin position="531"/>
        <end position="634"/>
    </location>
</feature>
<comment type="subcellular location">
    <subcellularLocation>
        <location evidence="1">Membrane</location>
        <topology evidence="1">Multi-pass membrane protein</topology>
    </subcellularLocation>
</comment>
<feature type="compositionally biased region" description="Low complexity" evidence="9">
    <location>
        <begin position="531"/>
        <end position="549"/>
    </location>
</feature>
<feature type="compositionally biased region" description="Acidic residues" evidence="9">
    <location>
        <begin position="567"/>
        <end position="617"/>
    </location>
</feature>
<dbReference type="Pfam" id="PF07885">
    <property type="entry name" value="Ion_trans_2"/>
    <property type="match status" value="2"/>
</dbReference>
<keyword evidence="3 8" id="KW-0812">Transmembrane</keyword>
<feature type="domain" description="Potassium channel" evidence="11">
    <location>
        <begin position="158"/>
        <end position="213"/>
    </location>
</feature>
<feature type="transmembrane region" description="Helical" evidence="10">
    <location>
        <begin position="302"/>
        <end position="325"/>
    </location>
</feature>
<feature type="transmembrane region" description="Helical" evidence="10">
    <location>
        <begin position="235"/>
        <end position="258"/>
    </location>
</feature>
<evidence type="ECO:0000256" key="7">
    <source>
        <dbReference type="ARBA" id="ARBA00023303"/>
    </source>
</evidence>
<evidence type="ECO:0000256" key="10">
    <source>
        <dbReference type="SAM" id="Phobius"/>
    </source>
</evidence>
<dbReference type="PRINTS" id="PR01333">
    <property type="entry name" value="2POREKCHANEL"/>
</dbReference>
<gene>
    <name evidence="12" type="ORF">O3P69_013007</name>
</gene>
<reference evidence="12 13" key="1">
    <citation type="submission" date="2023-03" db="EMBL/GenBank/DDBJ databases">
        <title>High-quality genome of Scylla paramamosain provides insights in environmental adaptation.</title>
        <authorList>
            <person name="Zhang L."/>
        </authorList>
    </citation>
    <scope>NUCLEOTIDE SEQUENCE [LARGE SCALE GENOMIC DNA]</scope>
    <source>
        <strain evidence="12">LZ_2023a</strain>
        <tissue evidence="12">Muscle</tissue>
    </source>
</reference>
<feature type="compositionally biased region" description="Basic and acidic residues" evidence="9">
    <location>
        <begin position="618"/>
        <end position="628"/>
    </location>
</feature>
<evidence type="ECO:0000256" key="8">
    <source>
        <dbReference type="RuleBase" id="RU003857"/>
    </source>
</evidence>
<dbReference type="AlphaFoldDB" id="A0AAW0TS63"/>
<comment type="caution">
    <text evidence="12">The sequence shown here is derived from an EMBL/GenBank/DDBJ whole genome shotgun (WGS) entry which is preliminary data.</text>
</comment>
<dbReference type="GO" id="GO:0005886">
    <property type="term" value="C:plasma membrane"/>
    <property type="evidence" value="ECO:0007669"/>
    <property type="project" value="TreeGrafter"/>
</dbReference>
<accession>A0AAW0TS63</accession>
<evidence type="ECO:0000256" key="6">
    <source>
        <dbReference type="ARBA" id="ARBA00023136"/>
    </source>
</evidence>
<dbReference type="EMBL" id="JARAKH010000026">
    <property type="protein sequence ID" value="KAK8390146.1"/>
    <property type="molecule type" value="Genomic_DNA"/>
</dbReference>
<keyword evidence="13" id="KW-1185">Reference proteome</keyword>
<feature type="domain" description="Potassium channel" evidence="11">
    <location>
        <begin position="240"/>
        <end position="330"/>
    </location>
</feature>
<keyword evidence="4 10" id="KW-1133">Transmembrane helix</keyword>
<keyword evidence="5 8" id="KW-0406">Ion transport</keyword>
<name>A0AAW0TS63_SCYPA</name>
<keyword evidence="2 8" id="KW-0813">Transport</keyword>
<dbReference type="PANTHER" id="PTHR11003:SF345">
    <property type="entry name" value="TWIK FAMILY OF POTASSIUM CHANNELS PROTEIN 18"/>
    <property type="match status" value="1"/>
</dbReference>
<proteinExistence type="inferred from homology"/>
<dbReference type="Gene3D" id="1.10.287.70">
    <property type="match status" value="1"/>
</dbReference>
<dbReference type="Proteomes" id="UP001487740">
    <property type="component" value="Unassembled WGS sequence"/>
</dbReference>
<evidence type="ECO:0000313" key="12">
    <source>
        <dbReference type="EMBL" id="KAK8390146.1"/>
    </source>
</evidence>
<dbReference type="GO" id="GO:0030322">
    <property type="term" value="P:stabilization of membrane potential"/>
    <property type="evidence" value="ECO:0007669"/>
    <property type="project" value="TreeGrafter"/>
</dbReference>